<organism evidence="8 9">
    <name type="scientific">Spirodela intermedia</name>
    <name type="common">Intermediate duckweed</name>
    <dbReference type="NCBI Taxonomy" id="51605"/>
    <lineage>
        <taxon>Eukaryota</taxon>
        <taxon>Viridiplantae</taxon>
        <taxon>Streptophyta</taxon>
        <taxon>Embryophyta</taxon>
        <taxon>Tracheophyta</taxon>
        <taxon>Spermatophyta</taxon>
        <taxon>Magnoliopsida</taxon>
        <taxon>Liliopsida</taxon>
        <taxon>Araceae</taxon>
        <taxon>Lemnoideae</taxon>
        <taxon>Spirodela</taxon>
    </lineage>
</organism>
<sequence length="281" mass="30481">MPIRLGAVTLCGGVLLWLLCSSPLCSVAGVCELSVVQGSTLYNYSLASPTPENPHGVLSEDGFYKIVVNDTSLWFQLCNQMIFNHDPPRCLDCEDCGGPSHCGMKCSALVENNIGGYAVCTTIGQTSSLDVELIESRNPSKGVTVKMVASGPKRNCSLSVSIFCDMKGVEEPELLEVRGSCDYGLVLRHPSGCPAIISIDGKGLGWFGTLLVIILCLMGTYFSAGIIYRFFFLKVRGADVIPNLEFWSSAPQRLRVSLGSLVRRMRAQRRGSQSSYAPMNF</sequence>
<feature type="signal peptide" evidence="7">
    <location>
        <begin position="1"/>
        <end position="27"/>
    </location>
</feature>
<name>A0A7I8KK90_SPIIN</name>
<dbReference type="PANTHER" id="PTHR15071">
    <property type="entry name" value="MANNOSE-6-PHOSPHATE RECEPTOR FAMILY MEMBER"/>
    <property type="match status" value="1"/>
</dbReference>
<reference evidence="8" key="1">
    <citation type="submission" date="2020-02" db="EMBL/GenBank/DDBJ databases">
        <authorList>
            <person name="Scholz U."/>
            <person name="Mascher M."/>
            <person name="Fiebig A."/>
        </authorList>
    </citation>
    <scope>NUCLEOTIDE SEQUENCE</scope>
</reference>
<evidence type="ECO:0000313" key="9">
    <source>
        <dbReference type="Proteomes" id="UP000663760"/>
    </source>
</evidence>
<dbReference type="Proteomes" id="UP000663760">
    <property type="component" value="Chromosome 6"/>
</dbReference>
<keyword evidence="9" id="KW-1185">Reference proteome</keyword>
<keyword evidence="5 6" id="KW-0472">Membrane</keyword>
<keyword evidence="4 6" id="KW-1133">Transmembrane helix</keyword>
<evidence type="ECO:0000256" key="3">
    <source>
        <dbReference type="ARBA" id="ARBA00022729"/>
    </source>
</evidence>
<dbReference type="InterPro" id="IPR018939">
    <property type="entry name" value="Autophagy-rel_prot_27"/>
</dbReference>
<dbReference type="PANTHER" id="PTHR15071:SF0">
    <property type="entry name" value="MANNOSE 6-PHOSPHATE RECEPTOR-LIKE PROTEIN 1"/>
    <property type="match status" value="1"/>
</dbReference>
<gene>
    <name evidence="8" type="ORF">SI8410_06008884</name>
</gene>
<feature type="chain" id="PRO_5029669555" evidence="7">
    <location>
        <begin position="28"/>
        <end position="281"/>
    </location>
</feature>
<dbReference type="OrthoDB" id="29460at2759"/>
<accession>A0A7I8KK90</accession>
<evidence type="ECO:0000256" key="1">
    <source>
        <dbReference type="ARBA" id="ARBA00004167"/>
    </source>
</evidence>
<feature type="transmembrane region" description="Helical" evidence="6">
    <location>
        <begin position="204"/>
        <end position="228"/>
    </location>
</feature>
<evidence type="ECO:0000256" key="7">
    <source>
        <dbReference type="SAM" id="SignalP"/>
    </source>
</evidence>
<protein>
    <submittedName>
        <fullName evidence="8">Uncharacterized protein</fullName>
    </submittedName>
</protein>
<evidence type="ECO:0000256" key="5">
    <source>
        <dbReference type="ARBA" id="ARBA00023136"/>
    </source>
</evidence>
<dbReference type="AlphaFoldDB" id="A0A7I8KK90"/>
<comment type="subcellular location">
    <subcellularLocation>
        <location evidence="1">Membrane</location>
        <topology evidence="1">Single-pass membrane protein</topology>
    </subcellularLocation>
</comment>
<evidence type="ECO:0000256" key="4">
    <source>
        <dbReference type="ARBA" id="ARBA00022989"/>
    </source>
</evidence>
<keyword evidence="2 6" id="KW-0812">Transmembrane</keyword>
<evidence type="ECO:0000256" key="6">
    <source>
        <dbReference type="SAM" id="Phobius"/>
    </source>
</evidence>
<dbReference type="Pfam" id="PF09451">
    <property type="entry name" value="ATG27"/>
    <property type="match status" value="1"/>
</dbReference>
<evidence type="ECO:0000313" key="8">
    <source>
        <dbReference type="EMBL" id="CAA7398219.1"/>
    </source>
</evidence>
<dbReference type="GO" id="GO:0000139">
    <property type="term" value="C:Golgi membrane"/>
    <property type="evidence" value="ECO:0007669"/>
    <property type="project" value="UniProtKB-SubCell"/>
</dbReference>
<keyword evidence="3 7" id="KW-0732">Signal</keyword>
<evidence type="ECO:0000256" key="2">
    <source>
        <dbReference type="ARBA" id="ARBA00022692"/>
    </source>
</evidence>
<dbReference type="EMBL" id="LR746269">
    <property type="protein sequence ID" value="CAA7398219.1"/>
    <property type="molecule type" value="Genomic_DNA"/>
</dbReference>
<proteinExistence type="predicted"/>